<dbReference type="AlphaFoldDB" id="A0A8G2EX11"/>
<accession>A0A8G2EX11</accession>
<comment type="caution">
    <text evidence="1">The sequence shown here is derived from an EMBL/GenBank/DDBJ whole genome shotgun (WGS) entry which is preliminary data.</text>
</comment>
<dbReference type="RefSeq" id="WP_175474250.1">
    <property type="nucleotide sequence ID" value="NZ_FNBW01000009.1"/>
</dbReference>
<dbReference type="Proteomes" id="UP000198615">
    <property type="component" value="Unassembled WGS sequence"/>
</dbReference>
<evidence type="ECO:0000313" key="1">
    <source>
        <dbReference type="EMBL" id="SDG03400.1"/>
    </source>
</evidence>
<dbReference type="Pfam" id="PF07310">
    <property type="entry name" value="PAS_5"/>
    <property type="match status" value="1"/>
</dbReference>
<organism evidence="1 2">
    <name type="scientific">Thalassobaculum litoreum DSM 18839</name>
    <dbReference type="NCBI Taxonomy" id="1123362"/>
    <lineage>
        <taxon>Bacteria</taxon>
        <taxon>Pseudomonadati</taxon>
        <taxon>Pseudomonadota</taxon>
        <taxon>Alphaproteobacteria</taxon>
        <taxon>Rhodospirillales</taxon>
        <taxon>Thalassobaculaceae</taxon>
        <taxon>Thalassobaculum</taxon>
    </lineage>
</organism>
<protein>
    <submittedName>
        <fullName evidence="1">PAS domain-containing protein</fullName>
    </submittedName>
</protein>
<dbReference type="EMBL" id="FNBW01000009">
    <property type="protein sequence ID" value="SDG03400.1"/>
    <property type="molecule type" value="Genomic_DNA"/>
</dbReference>
<proteinExistence type="predicted"/>
<gene>
    <name evidence="1" type="ORF">SAMN05660686_03131</name>
</gene>
<reference evidence="1 2" key="1">
    <citation type="submission" date="2016-10" db="EMBL/GenBank/DDBJ databases">
        <authorList>
            <person name="Varghese N."/>
            <person name="Submissions S."/>
        </authorList>
    </citation>
    <scope>NUCLEOTIDE SEQUENCE [LARGE SCALE GENOMIC DNA]</scope>
    <source>
        <strain evidence="1 2">DSM 18839</strain>
    </source>
</reference>
<name>A0A8G2EX11_9PROT</name>
<sequence>MQIPLDGWWQIDESNALRSGELRRLLAMWVRRRVGTGVPAREAFTAEEFMGFGGRVVLLDVEPDPFRLRFRLLGTRVTLAVGRDATGSYLDEVYEPVYWNRLRQHFRRVIDERRPLRMFGNMAHSRKPHVAAESIDMPLAGPDGSVAMILQGFDFEDAY</sequence>
<dbReference type="InterPro" id="IPR009922">
    <property type="entry name" value="DUF1457"/>
</dbReference>
<keyword evidence="2" id="KW-1185">Reference proteome</keyword>
<evidence type="ECO:0000313" key="2">
    <source>
        <dbReference type="Proteomes" id="UP000198615"/>
    </source>
</evidence>